<evidence type="ECO:0000259" key="1">
    <source>
        <dbReference type="Pfam" id="PF06527"/>
    </source>
</evidence>
<feature type="domain" description="TniQ" evidence="1">
    <location>
        <begin position="5"/>
        <end position="62"/>
    </location>
</feature>
<dbReference type="AlphaFoldDB" id="A0A2S2DCF9"/>
<dbReference type="EMBL" id="CP029343">
    <property type="protein sequence ID" value="AWL03035.1"/>
    <property type="molecule type" value="Genomic_DNA"/>
</dbReference>
<dbReference type="Pfam" id="PF06527">
    <property type="entry name" value="TniQ"/>
    <property type="match status" value="1"/>
</dbReference>
<dbReference type="Proteomes" id="UP000245820">
    <property type="component" value="Chromosome"/>
</dbReference>
<sequence length="184" mass="21327">MLQKRAGQLGNHRIGGTEPSVTRMKLCPACLDEDIAHFGEGYWHRKHQISCVHFCEEHATELIEAIIPNGPRKSIPALTPLLAARPYLPILTERTRQRLIEVSRLASQYLEQSIVYDLTVSRKLPPKAFRDLYELGQHLHTANIRRDYLNYFWEQSLEILEIPRNSNAHLDYIRCQDPLGYIRA</sequence>
<organism evidence="2 3">
    <name type="scientific">Massilia oculi</name>
    <dbReference type="NCBI Taxonomy" id="945844"/>
    <lineage>
        <taxon>Bacteria</taxon>
        <taxon>Pseudomonadati</taxon>
        <taxon>Pseudomonadota</taxon>
        <taxon>Betaproteobacteria</taxon>
        <taxon>Burkholderiales</taxon>
        <taxon>Oxalobacteraceae</taxon>
        <taxon>Telluria group</taxon>
        <taxon>Massilia</taxon>
    </lineage>
</organism>
<keyword evidence="3" id="KW-1185">Reference proteome</keyword>
<evidence type="ECO:0000313" key="2">
    <source>
        <dbReference type="EMBL" id="AWL03035.1"/>
    </source>
</evidence>
<protein>
    <recommendedName>
        <fullName evidence="1">TniQ domain-containing protein</fullName>
    </recommendedName>
</protein>
<dbReference type="OrthoDB" id="470139at2"/>
<proteinExistence type="predicted"/>
<dbReference type="KEGG" id="mtim:DIR46_00190"/>
<dbReference type="InterPro" id="IPR009492">
    <property type="entry name" value="TniQ"/>
</dbReference>
<name>A0A2S2DCF9_9BURK</name>
<evidence type="ECO:0000313" key="3">
    <source>
        <dbReference type="Proteomes" id="UP000245820"/>
    </source>
</evidence>
<accession>A0A2S2DCF9</accession>
<gene>
    <name evidence="2" type="ORF">DIR46_00190</name>
</gene>
<reference evidence="2 3" key="1">
    <citation type="submission" date="2018-05" db="EMBL/GenBank/DDBJ databases">
        <title>Complete genome sequence of Massilia oculi sp. nov. CCUG 43427T (=DSM 26321T), the type strain of M. oculi, and comparison with genome sequences of other Massilia strains.</title>
        <authorList>
            <person name="Zhu B."/>
        </authorList>
    </citation>
    <scope>NUCLEOTIDE SEQUENCE [LARGE SCALE GENOMIC DNA]</scope>
    <source>
        <strain evidence="2 3">CCUG 43427</strain>
    </source>
</reference>